<feature type="transmembrane region" description="Helical" evidence="2">
    <location>
        <begin position="520"/>
        <end position="540"/>
    </location>
</feature>
<dbReference type="EMBL" id="BMIF01000008">
    <property type="protein sequence ID" value="GGA71564.1"/>
    <property type="molecule type" value="Genomic_DNA"/>
</dbReference>
<feature type="transmembrane region" description="Helical" evidence="2">
    <location>
        <begin position="432"/>
        <end position="453"/>
    </location>
</feature>
<dbReference type="AlphaFoldDB" id="A0A916W6L9"/>
<feature type="transmembrane region" description="Helical" evidence="2">
    <location>
        <begin position="805"/>
        <end position="826"/>
    </location>
</feature>
<dbReference type="InterPro" id="IPR014600">
    <property type="entry name" value="UCP035905_mem"/>
</dbReference>
<evidence type="ECO:0008006" key="5">
    <source>
        <dbReference type="Google" id="ProtNLM"/>
    </source>
</evidence>
<feature type="transmembrane region" description="Helical" evidence="2">
    <location>
        <begin position="338"/>
        <end position="356"/>
    </location>
</feature>
<feature type="transmembrane region" description="Helical" evidence="2">
    <location>
        <begin position="487"/>
        <end position="508"/>
    </location>
</feature>
<keyword evidence="2" id="KW-0812">Transmembrane</keyword>
<evidence type="ECO:0000256" key="2">
    <source>
        <dbReference type="SAM" id="Phobius"/>
    </source>
</evidence>
<feature type="transmembrane region" description="Helical" evidence="2">
    <location>
        <begin position="460"/>
        <end position="481"/>
    </location>
</feature>
<comment type="caution">
    <text evidence="3">The sequence shown here is derived from an EMBL/GenBank/DDBJ whole genome shotgun (WGS) entry which is preliminary data.</text>
</comment>
<feature type="region of interest" description="Disordered" evidence="1">
    <location>
        <begin position="56"/>
        <end position="98"/>
    </location>
</feature>
<feature type="transmembrane region" description="Helical" evidence="2">
    <location>
        <begin position="250"/>
        <end position="269"/>
    </location>
</feature>
<dbReference type="PANTHER" id="PTHR38434">
    <property type="entry name" value="BLL2549 PROTEIN"/>
    <property type="match status" value="1"/>
</dbReference>
<dbReference type="PIRSF" id="PIRSF035905">
    <property type="entry name" value="UCP035905_mp"/>
    <property type="match status" value="1"/>
</dbReference>
<feature type="transmembrane region" description="Helical" evidence="2">
    <location>
        <begin position="384"/>
        <end position="403"/>
    </location>
</feature>
<feature type="transmembrane region" description="Helical" evidence="2">
    <location>
        <begin position="546"/>
        <end position="562"/>
    </location>
</feature>
<feature type="transmembrane region" description="Helical" evidence="2">
    <location>
        <begin position="112"/>
        <end position="132"/>
    </location>
</feature>
<feature type="transmembrane region" description="Helical" evidence="2">
    <location>
        <begin position="857"/>
        <end position="877"/>
    </location>
</feature>
<keyword evidence="2" id="KW-0472">Membrane</keyword>
<gene>
    <name evidence="3" type="ORF">GCM10011385_26740</name>
</gene>
<feature type="transmembrane region" description="Helical" evidence="2">
    <location>
        <begin position="6"/>
        <end position="28"/>
    </location>
</feature>
<feature type="transmembrane region" description="Helical" evidence="2">
    <location>
        <begin position="228"/>
        <end position="244"/>
    </location>
</feature>
<proteinExistence type="predicted"/>
<dbReference type="Pfam" id="PF10101">
    <property type="entry name" value="DUF2339"/>
    <property type="match status" value="2"/>
</dbReference>
<feature type="transmembrane region" description="Helical" evidence="2">
    <location>
        <begin position="670"/>
        <end position="687"/>
    </location>
</feature>
<feature type="transmembrane region" description="Helical" evidence="2">
    <location>
        <begin position="833"/>
        <end position="851"/>
    </location>
</feature>
<reference evidence="3" key="2">
    <citation type="submission" date="2020-09" db="EMBL/GenBank/DDBJ databases">
        <authorList>
            <person name="Sun Q."/>
            <person name="Zhou Y."/>
        </authorList>
    </citation>
    <scope>NUCLEOTIDE SEQUENCE</scope>
    <source>
        <strain evidence="3">CGMCC 1.15320</strain>
    </source>
</reference>
<feature type="transmembrane region" description="Helical" evidence="2">
    <location>
        <begin position="362"/>
        <end position="379"/>
    </location>
</feature>
<dbReference type="RefSeq" id="WP_188721585.1">
    <property type="nucleotide sequence ID" value="NZ_BMIF01000008.1"/>
</dbReference>
<reference evidence="3" key="1">
    <citation type="journal article" date="2014" name="Int. J. Syst. Evol. Microbiol.">
        <title>Complete genome sequence of Corynebacterium casei LMG S-19264T (=DSM 44701T), isolated from a smear-ripened cheese.</title>
        <authorList>
            <consortium name="US DOE Joint Genome Institute (JGI-PGF)"/>
            <person name="Walter F."/>
            <person name="Albersmeier A."/>
            <person name="Kalinowski J."/>
            <person name="Ruckert C."/>
        </authorList>
    </citation>
    <scope>NUCLEOTIDE SEQUENCE</scope>
    <source>
        <strain evidence="3">CGMCC 1.15320</strain>
    </source>
</reference>
<evidence type="ECO:0000313" key="4">
    <source>
        <dbReference type="Proteomes" id="UP000636264"/>
    </source>
</evidence>
<sequence length="896" mass="95910">MFYDLGIIPTLILIVLFLFIGSALGFVATFRSRRLEARVEQLEGALMQLRAAAGTAMPPAAEEQRPEPEQVQQPEPVAEDVPKAVPEEEPAPEPTVIATPRPSLEERLGARWTVWVGGLALVLGGIFLVRYSMEAGLLTPSARVLAGALLALALVGAGEYLRRRPQSEETNGRPYIPGVLTLAGTTTAFASIYAAHALYGLIGPSIAFILLALTALLTLAASVVHGRTVASYGLLASYIVPFLVSSREPAVWPLVFYGLAVSASAYGVARLRLWRWLAIAAAIGSVFWGHVVAYAADGAWDAGALAFYDLAAFAMAAFVFVVSLYPRDAETVAEKQDWLAAGILFLQGILILYLLQESQFNGAALAVLLVVAAAMMMIASEWPVAAATAISSFLLMGLAYLSWEVPLSPRDLTMDISATERMTAAFANPSAALFPNTGMMLAALGGGLGFWGAWRSAGRWALAAAGVATPLAMLAIAYFRLAPFETSIVFGGMSLVLAILFLAALSFLDKRLDGEAPHREAVLAAYAIGTVGAIAGAMTILLGDGWLPVGLSLLTAGIIRICGKWKLRALPPVALAVAALTGYVIWHNPTIVQPQLLGSHPIFNALLYGYGVPALSFAWCAWTLARRDHERGRVQQTFEAIAVFAGMLTFSVLIHHAMNGGNLYGNPDTLAEWSLQTLVFLSGSLAIRQINLRAESRVLEAAVNILGFLGLVTVGFIHLFALNPLFTGERIGQNVFFNVLLLAYLIPAIILGVTAIRTRGGPRSLYSRVAGWLSVALTFAWLSLQVRAVFHRPYLDQGITDYPEFYTYSVVWLVFGIALLLIGLYLNSRSLRLASSAFVLAAVAKVFLLDMAGLDGIWRALSFLGLGGALIGIGLLYQKLLRPSARPDQGQEGIPS</sequence>
<organism evidence="3 4">
    <name type="scientific">Nitratireductor aestuarii</name>
    <dbReference type="NCBI Taxonomy" id="1735103"/>
    <lineage>
        <taxon>Bacteria</taxon>
        <taxon>Pseudomonadati</taxon>
        <taxon>Pseudomonadota</taxon>
        <taxon>Alphaproteobacteria</taxon>
        <taxon>Hyphomicrobiales</taxon>
        <taxon>Phyllobacteriaceae</taxon>
        <taxon>Nitratireductor</taxon>
    </lineage>
</organism>
<feature type="transmembrane region" description="Helical" evidence="2">
    <location>
        <begin position="699"/>
        <end position="723"/>
    </location>
</feature>
<feature type="transmembrane region" description="Helical" evidence="2">
    <location>
        <begin position="637"/>
        <end position="658"/>
    </location>
</feature>
<feature type="transmembrane region" description="Helical" evidence="2">
    <location>
        <begin position="569"/>
        <end position="586"/>
    </location>
</feature>
<dbReference type="PANTHER" id="PTHR38434:SF1">
    <property type="entry name" value="BLL2549 PROTEIN"/>
    <property type="match status" value="1"/>
</dbReference>
<dbReference type="InterPro" id="IPR019286">
    <property type="entry name" value="DUF2339_TM"/>
</dbReference>
<feature type="transmembrane region" description="Helical" evidence="2">
    <location>
        <begin position="144"/>
        <end position="162"/>
    </location>
</feature>
<accession>A0A916W6L9</accession>
<feature type="transmembrane region" description="Helical" evidence="2">
    <location>
        <begin position="302"/>
        <end position="326"/>
    </location>
</feature>
<evidence type="ECO:0000313" key="3">
    <source>
        <dbReference type="EMBL" id="GGA71564.1"/>
    </source>
</evidence>
<evidence type="ECO:0000256" key="1">
    <source>
        <dbReference type="SAM" id="MobiDB-lite"/>
    </source>
</evidence>
<keyword evidence="4" id="KW-1185">Reference proteome</keyword>
<feature type="transmembrane region" description="Helical" evidence="2">
    <location>
        <begin position="276"/>
        <end position="296"/>
    </location>
</feature>
<feature type="transmembrane region" description="Helical" evidence="2">
    <location>
        <begin position="606"/>
        <end position="625"/>
    </location>
</feature>
<feature type="transmembrane region" description="Helical" evidence="2">
    <location>
        <begin position="765"/>
        <end position="785"/>
    </location>
</feature>
<feature type="transmembrane region" description="Helical" evidence="2">
    <location>
        <begin position="201"/>
        <end position="221"/>
    </location>
</feature>
<feature type="transmembrane region" description="Helical" evidence="2">
    <location>
        <begin position="735"/>
        <end position="753"/>
    </location>
</feature>
<protein>
    <recommendedName>
        <fullName evidence="5">DUF2339 domain-containing protein</fullName>
    </recommendedName>
</protein>
<keyword evidence="2" id="KW-1133">Transmembrane helix</keyword>
<feature type="transmembrane region" description="Helical" evidence="2">
    <location>
        <begin position="174"/>
        <end position="195"/>
    </location>
</feature>
<dbReference type="Proteomes" id="UP000636264">
    <property type="component" value="Unassembled WGS sequence"/>
</dbReference>
<name>A0A916W6L9_9HYPH</name>